<dbReference type="Pfam" id="PF02837">
    <property type="entry name" value="Glyco_hydro_2_N"/>
    <property type="match status" value="1"/>
</dbReference>
<dbReference type="PANTHER" id="PTHR42732:SF3">
    <property type="entry name" value="HYDROLASE"/>
    <property type="match status" value="1"/>
</dbReference>
<dbReference type="Gene3D" id="2.60.40.10">
    <property type="entry name" value="Immunoglobulins"/>
    <property type="match status" value="1"/>
</dbReference>
<dbReference type="PANTHER" id="PTHR42732">
    <property type="entry name" value="BETA-GALACTOSIDASE"/>
    <property type="match status" value="1"/>
</dbReference>
<dbReference type="Gene3D" id="2.60.120.260">
    <property type="entry name" value="Galactose-binding domain-like"/>
    <property type="match status" value="1"/>
</dbReference>
<protein>
    <submittedName>
        <fullName evidence="7">Glycosyl hydrolases family 2</fullName>
    </submittedName>
</protein>
<dbReference type="SUPFAM" id="SSF51445">
    <property type="entry name" value="(Trans)glycosidases"/>
    <property type="match status" value="1"/>
</dbReference>
<proteinExistence type="inferred from homology"/>
<dbReference type="GO" id="GO:0004553">
    <property type="term" value="F:hydrolase activity, hydrolyzing O-glycosyl compounds"/>
    <property type="evidence" value="ECO:0007669"/>
    <property type="project" value="InterPro"/>
</dbReference>
<evidence type="ECO:0000313" key="7">
    <source>
        <dbReference type="EMBL" id="SEK51312.1"/>
    </source>
</evidence>
<accession>A0A1H7HP96</accession>
<evidence type="ECO:0000259" key="4">
    <source>
        <dbReference type="Pfam" id="PF00703"/>
    </source>
</evidence>
<dbReference type="InterPro" id="IPR017853">
    <property type="entry name" value="GH"/>
</dbReference>
<dbReference type="Gene3D" id="3.20.20.80">
    <property type="entry name" value="Glycosidases"/>
    <property type="match status" value="1"/>
</dbReference>
<evidence type="ECO:0000256" key="3">
    <source>
        <dbReference type="ARBA" id="ARBA00023295"/>
    </source>
</evidence>
<keyword evidence="3" id="KW-0326">Glycosidase</keyword>
<keyword evidence="2 7" id="KW-0378">Hydrolase</keyword>
<dbReference type="InterPro" id="IPR013783">
    <property type="entry name" value="Ig-like_fold"/>
</dbReference>
<dbReference type="InterPro" id="IPR036156">
    <property type="entry name" value="Beta-gal/glucu_dom_sf"/>
</dbReference>
<feature type="domain" description="Glycoside hydrolase family 2 immunoglobulin-like beta-sandwich" evidence="4">
    <location>
        <begin position="185"/>
        <end position="288"/>
    </location>
</feature>
<dbReference type="InterPro" id="IPR008979">
    <property type="entry name" value="Galactose-bd-like_sf"/>
</dbReference>
<dbReference type="RefSeq" id="WP_091479257.1">
    <property type="nucleotide sequence ID" value="NZ_BJYC01000007.1"/>
</dbReference>
<dbReference type="SUPFAM" id="SSF49303">
    <property type="entry name" value="beta-Galactosidase/glucuronidase domain"/>
    <property type="match status" value="1"/>
</dbReference>
<dbReference type="AlphaFoldDB" id="A0A1H7HP96"/>
<evidence type="ECO:0000256" key="2">
    <source>
        <dbReference type="ARBA" id="ARBA00022801"/>
    </source>
</evidence>
<feature type="domain" description="Glycosyl hydrolases family 2 sugar binding" evidence="6">
    <location>
        <begin position="18"/>
        <end position="139"/>
    </location>
</feature>
<dbReference type="InterPro" id="IPR006103">
    <property type="entry name" value="Glyco_hydro_2_cat"/>
</dbReference>
<dbReference type="STRING" id="426702.SAMN04488099_103119"/>
<evidence type="ECO:0000259" key="6">
    <source>
        <dbReference type="Pfam" id="PF02837"/>
    </source>
</evidence>
<feature type="domain" description="Glycoside hydrolase family 2 catalytic" evidence="5">
    <location>
        <begin position="293"/>
        <end position="586"/>
    </location>
</feature>
<dbReference type="Pfam" id="PF00703">
    <property type="entry name" value="Glyco_hydro_2"/>
    <property type="match status" value="1"/>
</dbReference>
<dbReference type="EMBL" id="FNZU01000003">
    <property type="protein sequence ID" value="SEK51312.1"/>
    <property type="molecule type" value="Genomic_DNA"/>
</dbReference>
<keyword evidence="8" id="KW-1185">Reference proteome</keyword>
<gene>
    <name evidence="7" type="ORF">SAMN04488099_103119</name>
</gene>
<dbReference type="InterPro" id="IPR051913">
    <property type="entry name" value="GH2_Domain-Containing"/>
</dbReference>
<evidence type="ECO:0000259" key="5">
    <source>
        <dbReference type="Pfam" id="PF02836"/>
    </source>
</evidence>
<reference evidence="8" key="1">
    <citation type="submission" date="2016-10" db="EMBL/GenBank/DDBJ databases">
        <authorList>
            <person name="Varghese N."/>
            <person name="Submissions S."/>
        </authorList>
    </citation>
    <scope>NUCLEOTIDE SEQUENCE [LARGE SCALE GENOMIC DNA]</scope>
    <source>
        <strain evidence="8">DSM 19183</strain>
    </source>
</reference>
<dbReference type="SUPFAM" id="SSF49785">
    <property type="entry name" value="Galactose-binding domain-like"/>
    <property type="match status" value="1"/>
</dbReference>
<evidence type="ECO:0000256" key="1">
    <source>
        <dbReference type="ARBA" id="ARBA00007401"/>
    </source>
</evidence>
<dbReference type="GO" id="GO:0005975">
    <property type="term" value="P:carbohydrate metabolic process"/>
    <property type="evidence" value="ECO:0007669"/>
    <property type="project" value="InterPro"/>
</dbReference>
<name>A0A1H7HP96_9LACT</name>
<dbReference type="InterPro" id="IPR006104">
    <property type="entry name" value="Glyco_hydro_2_N"/>
</dbReference>
<comment type="similarity">
    <text evidence="1">Belongs to the glycosyl hydrolase 2 family.</text>
</comment>
<dbReference type="OrthoDB" id="9762066at2"/>
<sequence length="593" mass="68924">MIREEYPRPQHVRDEWLNLNGEWSFCFDDDDTGVKDKWYKTDNLFDQTIQVPYVYQSRLSGINDQKNHEIVWYKRQVDVPESFIGKEVLLHFGAVDYICDIYVNGQKVGSHKGGHTSFSFSISPFIDSEKLIVTLRVFDPRKEESIPRGKQTWEDKPHSIWYTNSTGIWQTVWMEALSDRYVSAMRFTPDIDKGQVSCKSSFNKPVTGCELDYSISFKGEQVLKSRFEVTGTSHNVVFDLHQRSIFRTSHHHNGWHWTPEDPNLFDIEVSLIDQGNTIDKVSSYFGMRKVHTENGQVYLNNKPYYQKLVLDQGYWPESLMTAPSDDALKHDILISKEMGFNGCRKHQKVEDPRFLYWADQLGYLVWGESASAHFFDESAVPLVTNEWIEILERDYNHPSIVAWVPFNESWGINDVGRDSQQQHYTLALYHLIHSLDETRPVISNDGWEMTVTDLSTVHHYGHGEMDEKEKYERFKLDLKTKEAILASNSADRSIYANGFSHQGEPILLTEFGGIGYKKDDQDGWGYSSVDNDDEFVSEYSRVLNAVYESDILAGYCYTQLYDVEQEINGLLTYNRDPKVSVEKIREINENDYM</sequence>
<evidence type="ECO:0000313" key="8">
    <source>
        <dbReference type="Proteomes" id="UP000199081"/>
    </source>
</evidence>
<dbReference type="Pfam" id="PF02836">
    <property type="entry name" value="Glyco_hydro_2_C"/>
    <property type="match status" value="1"/>
</dbReference>
<dbReference type="Proteomes" id="UP000199081">
    <property type="component" value="Unassembled WGS sequence"/>
</dbReference>
<dbReference type="InterPro" id="IPR006102">
    <property type="entry name" value="Ig-like_GH2"/>
</dbReference>
<organism evidence="7 8">
    <name type="scientific">Alkalibacterium pelagium</name>
    <dbReference type="NCBI Taxonomy" id="426702"/>
    <lineage>
        <taxon>Bacteria</taxon>
        <taxon>Bacillati</taxon>
        <taxon>Bacillota</taxon>
        <taxon>Bacilli</taxon>
        <taxon>Lactobacillales</taxon>
        <taxon>Carnobacteriaceae</taxon>
        <taxon>Alkalibacterium</taxon>
    </lineage>
</organism>